<dbReference type="GO" id="GO:0047560">
    <property type="term" value="F:3-dehydrosphinganine reductase activity"/>
    <property type="evidence" value="ECO:0007669"/>
    <property type="project" value="UniProtKB-EC"/>
</dbReference>
<comment type="catalytic activity">
    <reaction evidence="12">
        <text>sphinganine + NADP(+) = 3-oxosphinganine + NADPH + H(+)</text>
        <dbReference type="Rhea" id="RHEA:22640"/>
        <dbReference type="ChEBI" id="CHEBI:15378"/>
        <dbReference type="ChEBI" id="CHEBI:57783"/>
        <dbReference type="ChEBI" id="CHEBI:57817"/>
        <dbReference type="ChEBI" id="CHEBI:58299"/>
        <dbReference type="ChEBI" id="CHEBI:58349"/>
        <dbReference type="EC" id="1.1.1.102"/>
    </reaction>
    <physiologicalReaction direction="right-to-left" evidence="12">
        <dbReference type="Rhea" id="RHEA:22642"/>
    </physiologicalReaction>
</comment>
<evidence type="ECO:0000256" key="3">
    <source>
        <dbReference type="ARBA" id="ARBA00004991"/>
    </source>
</evidence>
<dbReference type="PANTHER" id="PTHR43550">
    <property type="entry name" value="3-KETODIHYDROSPHINGOSINE REDUCTASE"/>
    <property type="match status" value="1"/>
</dbReference>
<evidence type="ECO:0000256" key="14">
    <source>
        <dbReference type="SAM" id="Phobius"/>
    </source>
</evidence>
<keyword evidence="7" id="KW-0746">Sphingolipid metabolism</keyword>
<evidence type="ECO:0000256" key="13">
    <source>
        <dbReference type="SAM" id="Coils"/>
    </source>
</evidence>
<keyword evidence="16" id="KW-1185">Reference proteome</keyword>
<reference evidence="15 16" key="1">
    <citation type="journal article" date="2023" name="Insect Mol. Biol.">
        <title>Genome sequencing provides insights into the evolution of gene families encoding plant cell wall-degrading enzymes in longhorned beetles.</title>
        <authorList>
            <person name="Shin N.R."/>
            <person name="Okamura Y."/>
            <person name="Kirsch R."/>
            <person name="Pauchet Y."/>
        </authorList>
    </citation>
    <scope>NUCLEOTIDE SEQUENCE [LARGE SCALE GENOMIC DNA]</scope>
    <source>
        <strain evidence="15">EAD_L_NR</strain>
    </source>
</reference>
<evidence type="ECO:0000256" key="8">
    <source>
        <dbReference type="ARBA" id="ARBA00023002"/>
    </source>
</evidence>
<keyword evidence="9" id="KW-0443">Lipid metabolism</keyword>
<organism evidence="15 16">
    <name type="scientific">Exocentrus adspersus</name>
    <dbReference type="NCBI Taxonomy" id="1586481"/>
    <lineage>
        <taxon>Eukaryota</taxon>
        <taxon>Metazoa</taxon>
        <taxon>Ecdysozoa</taxon>
        <taxon>Arthropoda</taxon>
        <taxon>Hexapoda</taxon>
        <taxon>Insecta</taxon>
        <taxon>Pterygota</taxon>
        <taxon>Neoptera</taxon>
        <taxon>Endopterygota</taxon>
        <taxon>Coleoptera</taxon>
        <taxon>Polyphaga</taxon>
        <taxon>Cucujiformia</taxon>
        <taxon>Chrysomeloidea</taxon>
        <taxon>Cerambycidae</taxon>
        <taxon>Lamiinae</taxon>
        <taxon>Acanthocinini</taxon>
        <taxon>Exocentrus</taxon>
    </lineage>
</organism>
<proteinExistence type="inferred from homology"/>
<dbReference type="Gene3D" id="3.40.50.720">
    <property type="entry name" value="NAD(P)-binding Rossmann-like Domain"/>
    <property type="match status" value="1"/>
</dbReference>
<dbReference type="Pfam" id="PF00106">
    <property type="entry name" value="adh_short"/>
    <property type="match status" value="1"/>
</dbReference>
<comment type="function">
    <text evidence="11">Catalyzes the reduction of 3'-oxosphinganine (3-ketodihydrosphingosine/KDS) to sphinganine (dihydrosphingosine/DHS), the second step of de novo sphingolipid biosynthesis.</text>
</comment>
<feature type="transmembrane region" description="Helical" evidence="14">
    <location>
        <begin position="286"/>
        <end position="306"/>
    </location>
</feature>
<dbReference type="EC" id="1.1.1.102" evidence="10"/>
<accession>A0AAV8VXG7</accession>
<comment type="subcellular location">
    <subcellularLocation>
        <location evidence="1">Endoplasmic reticulum</location>
    </subcellularLocation>
</comment>
<keyword evidence="8" id="KW-0560">Oxidoreductase</keyword>
<evidence type="ECO:0000256" key="11">
    <source>
        <dbReference type="ARBA" id="ARBA00044737"/>
    </source>
</evidence>
<feature type="transmembrane region" description="Helical" evidence="14">
    <location>
        <begin position="259"/>
        <end position="280"/>
    </location>
</feature>
<feature type="transmembrane region" description="Helical" evidence="14">
    <location>
        <begin position="5"/>
        <end position="20"/>
    </location>
</feature>
<keyword evidence="14" id="KW-0812">Transmembrane</keyword>
<evidence type="ECO:0000256" key="1">
    <source>
        <dbReference type="ARBA" id="ARBA00004240"/>
    </source>
</evidence>
<gene>
    <name evidence="15" type="ORF">NQ315_015054</name>
</gene>
<dbReference type="SUPFAM" id="SSF51735">
    <property type="entry name" value="NAD(P)-binding Rossmann-fold domains"/>
    <property type="match status" value="1"/>
</dbReference>
<keyword evidence="6" id="KW-0521">NADP</keyword>
<dbReference type="AlphaFoldDB" id="A0AAV8VXG7"/>
<dbReference type="PRINTS" id="PR00081">
    <property type="entry name" value="GDHRDH"/>
</dbReference>
<name>A0AAV8VXG7_9CUCU</name>
<evidence type="ECO:0000313" key="15">
    <source>
        <dbReference type="EMBL" id="KAJ8918734.1"/>
    </source>
</evidence>
<sequence length="333" mass="36881">MIIIILIPLFIIALIIKYLKRRKKVSIEGKHVVVTGGSSGIGKSVAILAAKKGAHVTIIARNIDKLSEAQEELKKYRVSEDQIINKVSVDVANYEDVENNLCEIEETVGPIFMLINCAGMAICGRVEDFTEQDIKTLIEVNFLGTLYPIKAIVPKFKQRREGIIVLTGSQVSLVGMYGYSVYSSSKFALRGLAESLIMEVKPYNISVTLALPPDTNTPGFENENKTKPKETHLLSNTAGLYNPEDVAKKLLDDSLMGHFFSFIGLESFILTTLCVGMSPFGSFVEVLVQCVALGPLRLIGAFYIMYFDKIIKKCFLEPVKKRTVIINSIVLFS</sequence>
<evidence type="ECO:0000256" key="5">
    <source>
        <dbReference type="ARBA" id="ARBA00022824"/>
    </source>
</evidence>
<comment type="caution">
    <text evidence="15">The sequence shown here is derived from an EMBL/GenBank/DDBJ whole genome shotgun (WGS) entry which is preliminary data.</text>
</comment>
<protein>
    <recommendedName>
        <fullName evidence="10">3-dehydrosphinganine reductase</fullName>
        <ecNumber evidence="10">1.1.1.102</ecNumber>
    </recommendedName>
</protein>
<evidence type="ECO:0000256" key="6">
    <source>
        <dbReference type="ARBA" id="ARBA00022857"/>
    </source>
</evidence>
<dbReference type="PANTHER" id="PTHR43550:SF3">
    <property type="entry name" value="3-KETODIHYDROSPHINGOSINE REDUCTASE"/>
    <property type="match status" value="1"/>
</dbReference>
<keyword evidence="13" id="KW-0175">Coiled coil</keyword>
<dbReference type="EMBL" id="JANEYG010000023">
    <property type="protein sequence ID" value="KAJ8918734.1"/>
    <property type="molecule type" value="Genomic_DNA"/>
</dbReference>
<keyword evidence="14" id="KW-1133">Transmembrane helix</keyword>
<evidence type="ECO:0000256" key="2">
    <source>
        <dbReference type="ARBA" id="ARBA00004760"/>
    </source>
</evidence>
<dbReference type="Proteomes" id="UP001159042">
    <property type="component" value="Unassembled WGS sequence"/>
</dbReference>
<dbReference type="FunFam" id="3.40.50.720:FF:000165">
    <property type="entry name" value="3-ketodihydrosphingosine reductase"/>
    <property type="match status" value="1"/>
</dbReference>
<evidence type="ECO:0000313" key="16">
    <source>
        <dbReference type="Proteomes" id="UP001159042"/>
    </source>
</evidence>
<comment type="similarity">
    <text evidence="4">Belongs to the short-chain dehydrogenases/reductases (SDR) family.</text>
</comment>
<dbReference type="CDD" id="cd08939">
    <property type="entry name" value="KDSR-like_SDR_c"/>
    <property type="match status" value="1"/>
</dbReference>
<evidence type="ECO:0000256" key="12">
    <source>
        <dbReference type="ARBA" id="ARBA00048930"/>
    </source>
</evidence>
<evidence type="ECO:0000256" key="10">
    <source>
        <dbReference type="ARBA" id="ARBA00026112"/>
    </source>
</evidence>
<evidence type="ECO:0000256" key="4">
    <source>
        <dbReference type="ARBA" id="ARBA00006484"/>
    </source>
</evidence>
<keyword evidence="5" id="KW-0256">Endoplasmic reticulum</keyword>
<comment type="pathway">
    <text evidence="3">Sphingolipid metabolism.</text>
</comment>
<dbReference type="InterPro" id="IPR002347">
    <property type="entry name" value="SDR_fam"/>
</dbReference>
<dbReference type="GO" id="GO:0005789">
    <property type="term" value="C:endoplasmic reticulum membrane"/>
    <property type="evidence" value="ECO:0007669"/>
    <property type="project" value="TreeGrafter"/>
</dbReference>
<keyword evidence="14" id="KW-0472">Membrane</keyword>
<dbReference type="GO" id="GO:0030148">
    <property type="term" value="P:sphingolipid biosynthetic process"/>
    <property type="evidence" value="ECO:0007669"/>
    <property type="project" value="InterPro"/>
</dbReference>
<comment type="pathway">
    <text evidence="2">Lipid metabolism; sphingolipid metabolism.</text>
</comment>
<feature type="coiled-coil region" evidence="13">
    <location>
        <begin position="59"/>
        <end position="86"/>
    </location>
</feature>
<dbReference type="InterPro" id="IPR036291">
    <property type="entry name" value="NAD(P)-bd_dom_sf"/>
</dbReference>
<dbReference type="GO" id="GO:0006666">
    <property type="term" value="P:3-keto-sphinganine metabolic process"/>
    <property type="evidence" value="ECO:0007669"/>
    <property type="project" value="InterPro"/>
</dbReference>
<evidence type="ECO:0000256" key="7">
    <source>
        <dbReference type="ARBA" id="ARBA00022919"/>
    </source>
</evidence>
<dbReference type="InterPro" id="IPR045022">
    <property type="entry name" value="KDSR-like"/>
</dbReference>
<evidence type="ECO:0000256" key="9">
    <source>
        <dbReference type="ARBA" id="ARBA00023098"/>
    </source>
</evidence>